<dbReference type="Gene3D" id="1.10.10.60">
    <property type="entry name" value="Homeodomain-like"/>
    <property type="match status" value="1"/>
</dbReference>
<dbReference type="PROSITE" id="PS50090">
    <property type="entry name" value="MYB_LIKE"/>
    <property type="match status" value="1"/>
</dbReference>
<evidence type="ECO:0000313" key="9">
    <source>
        <dbReference type="EMBL" id="ETW04166.1"/>
    </source>
</evidence>
<dbReference type="SUPFAM" id="SSF46689">
    <property type="entry name" value="Homeodomain-like"/>
    <property type="match status" value="1"/>
</dbReference>
<feature type="domain" description="Myb-like" evidence="6">
    <location>
        <begin position="30"/>
        <end position="80"/>
    </location>
</feature>
<keyword evidence="1" id="KW-0805">Transcription regulation</keyword>
<name>A0A024UCL7_9STRA</name>
<sequence>MQIHLKDMPQQGKLKGVIATSSSTATLRVKVPPNGGRWSDHEHRLFLQGIELYGKDWRRIARLVQTRTTVQTRSHAQKHFDRMEKERREDNLLMTERAAKAGLFPRKTDSLTAPKKRSHAIKKPSAVKQPSPSLELTNVTFPSAPQPPLAMTKTSFAPPPPRFLDDHMYRYLHGPPKPQLALGPRLGVPNMEEVGFAMASDGQVLDYISFDECDDDHFVEVDESARPDVEYLLDAMPGTDFYSILDVAKDAHQTNSSGDDGKSDGPARTHTPYDHLVLACEPSILPIRQQRGLSFPRSVRPESPKSSPKLSSVMNSIYV</sequence>
<keyword evidence="3" id="KW-0804">Transcription</keyword>
<feature type="region of interest" description="Disordered" evidence="5">
    <location>
        <begin position="109"/>
        <end position="135"/>
    </location>
</feature>
<organism evidence="9">
    <name type="scientific">Aphanomyces invadans</name>
    <dbReference type="NCBI Taxonomy" id="157072"/>
    <lineage>
        <taxon>Eukaryota</taxon>
        <taxon>Sar</taxon>
        <taxon>Stramenopiles</taxon>
        <taxon>Oomycota</taxon>
        <taxon>Saprolegniomycetes</taxon>
        <taxon>Saprolegniales</taxon>
        <taxon>Verrucalvaceae</taxon>
        <taxon>Aphanomyces</taxon>
    </lineage>
</organism>
<dbReference type="InterPro" id="IPR001005">
    <property type="entry name" value="SANT/Myb"/>
</dbReference>
<evidence type="ECO:0000256" key="2">
    <source>
        <dbReference type="ARBA" id="ARBA00023125"/>
    </source>
</evidence>
<reference evidence="9" key="1">
    <citation type="submission" date="2013-12" db="EMBL/GenBank/DDBJ databases">
        <title>The Genome Sequence of Aphanomyces invadans NJM9701.</title>
        <authorList>
            <consortium name="The Broad Institute Genomics Platform"/>
            <person name="Russ C."/>
            <person name="Tyler B."/>
            <person name="van West P."/>
            <person name="Dieguez-Uribeondo J."/>
            <person name="Young S.K."/>
            <person name="Zeng Q."/>
            <person name="Gargeya S."/>
            <person name="Fitzgerald M."/>
            <person name="Abouelleil A."/>
            <person name="Alvarado L."/>
            <person name="Chapman S.B."/>
            <person name="Gainer-Dewar J."/>
            <person name="Goldberg J."/>
            <person name="Griggs A."/>
            <person name="Gujja S."/>
            <person name="Hansen M."/>
            <person name="Howarth C."/>
            <person name="Imamovic A."/>
            <person name="Ireland A."/>
            <person name="Larimer J."/>
            <person name="McCowan C."/>
            <person name="Murphy C."/>
            <person name="Pearson M."/>
            <person name="Poon T.W."/>
            <person name="Priest M."/>
            <person name="Roberts A."/>
            <person name="Saif S."/>
            <person name="Shea T."/>
            <person name="Sykes S."/>
            <person name="Wortman J."/>
            <person name="Nusbaum C."/>
            <person name="Birren B."/>
        </authorList>
    </citation>
    <scope>NUCLEOTIDE SEQUENCE [LARGE SCALE GENOMIC DNA]</scope>
    <source>
        <strain evidence="9">NJM9701</strain>
    </source>
</reference>
<keyword evidence="4" id="KW-0539">Nucleus</keyword>
<evidence type="ECO:0000259" key="8">
    <source>
        <dbReference type="PROSITE" id="PS51294"/>
    </source>
</evidence>
<dbReference type="InterPro" id="IPR006447">
    <property type="entry name" value="Myb_dom_plants"/>
</dbReference>
<feature type="domain" description="SANT" evidence="7">
    <location>
        <begin position="33"/>
        <end position="68"/>
    </location>
</feature>
<evidence type="ECO:0000256" key="3">
    <source>
        <dbReference type="ARBA" id="ARBA00023163"/>
    </source>
</evidence>
<evidence type="ECO:0000256" key="1">
    <source>
        <dbReference type="ARBA" id="ARBA00023015"/>
    </source>
</evidence>
<dbReference type="InterPro" id="IPR017930">
    <property type="entry name" value="Myb_dom"/>
</dbReference>
<dbReference type="InterPro" id="IPR009057">
    <property type="entry name" value="Homeodomain-like_sf"/>
</dbReference>
<dbReference type="RefSeq" id="XP_008867122.1">
    <property type="nucleotide sequence ID" value="XM_008868900.1"/>
</dbReference>
<evidence type="ECO:0000259" key="7">
    <source>
        <dbReference type="PROSITE" id="PS51293"/>
    </source>
</evidence>
<dbReference type="InterPro" id="IPR017884">
    <property type="entry name" value="SANT_dom"/>
</dbReference>
<dbReference type="VEuPathDB" id="FungiDB:H310_04518"/>
<dbReference type="EMBL" id="KI913958">
    <property type="protein sequence ID" value="ETW04166.1"/>
    <property type="molecule type" value="Genomic_DNA"/>
</dbReference>
<dbReference type="SMART" id="SM00717">
    <property type="entry name" value="SANT"/>
    <property type="match status" value="1"/>
</dbReference>
<evidence type="ECO:0000256" key="4">
    <source>
        <dbReference type="ARBA" id="ARBA00023242"/>
    </source>
</evidence>
<dbReference type="PROSITE" id="PS51294">
    <property type="entry name" value="HTH_MYB"/>
    <property type="match status" value="1"/>
</dbReference>
<dbReference type="PROSITE" id="PS51293">
    <property type="entry name" value="SANT"/>
    <property type="match status" value="1"/>
</dbReference>
<evidence type="ECO:0000259" key="6">
    <source>
        <dbReference type="PROSITE" id="PS50090"/>
    </source>
</evidence>
<dbReference type="CDD" id="cd00167">
    <property type="entry name" value="SANT"/>
    <property type="match status" value="1"/>
</dbReference>
<dbReference type="AlphaFoldDB" id="A0A024UCL7"/>
<dbReference type="GeneID" id="20081568"/>
<dbReference type="PANTHER" id="PTHR12802">
    <property type="entry name" value="SWI/SNF COMPLEX-RELATED"/>
    <property type="match status" value="1"/>
</dbReference>
<feature type="domain" description="HTH myb-type" evidence="8">
    <location>
        <begin position="34"/>
        <end position="84"/>
    </location>
</feature>
<accession>A0A024UCL7</accession>
<evidence type="ECO:0000256" key="5">
    <source>
        <dbReference type="SAM" id="MobiDB-lite"/>
    </source>
</evidence>
<gene>
    <name evidence="9" type="ORF">H310_04518</name>
</gene>
<feature type="region of interest" description="Disordered" evidence="5">
    <location>
        <begin position="252"/>
        <end position="271"/>
    </location>
</feature>
<feature type="region of interest" description="Disordered" evidence="5">
    <location>
        <begin position="295"/>
        <end position="319"/>
    </location>
</feature>
<dbReference type="STRING" id="157072.A0A024UCL7"/>
<dbReference type="eggNOG" id="KOG0724">
    <property type="taxonomic scope" value="Eukaryota"/>
</dbReference>
<dbReference type="NCBIfam" id="TIGR01557">
    <property type="entry name" value="myb_SHAQKYF"/>
    <property type="match status" value="1"/>
</dbReference>
<dbReference type="OrthoDB" id="118550at2759"/>
<protein>
    <submittedName>
        <fullName evidence="9">Uncharacterized protein</fullName>
    </submittedName>
</protein>
<keyword evidence="2" id="KW-0238">DNA-binding</keyword>
<dbReference type="GO" id="GO:0003677">
    <property type="term" value="F:DNA binding"/>
    <property type="evidence" value="ECO:0007669"/>
    <property type="project" value="UniProtKB-KW"/>
</dbReference>
<dbReference type="Pfam" id="PF00249">
    <property type="entry name" value="Myb_DNA-binding"/>
    <property type="match status" value="1"/>
</dbReference>
<feature type="compositionally biased region" description="Basic and acidic residues" evidence="5">
    <location>
        <begin position="259"/>
        <end position="271"/>
    </location>
</feature>
<proteinExistence type="predicted"/>